<dbReference type="Pfam" id="PF08240">
    <property type="entry name" value="ADH_N"/>
    <property type="match status" value="1"/>
</dbReference>
<dbReference type="HOGENOM" id="CLU_026673_3_1_7"/>
<comment type="caution">
    <text evidence="3">The sequence shown here is derived from an EMBL/GenBank/DDBJ whole genome shotgun (WGS) entry which is preliminary data.</text>
</comment>
<dbReference type="SUPFAM" id="SSF51735">
    <property type="entry name" value="NAD(P)-binding Rossmann-fold domains"/>
    <property type="match status" value="1"/>
</dbReference>
<name>W4LHJ9_ENTF1</name>
<evidence type="ECO:0000256" key="1">
    <source>
        <dbReference type="ARBA" id="ARBA00023002"/>
    </source>
</evidence>
<dbReference type="Gene3D" id="3.40.50.720">
    <property type="entry name" value="NAD(P)-binding Rossmann-like Domain"/>
    <property type="match status" value="1"/>
</dbReference>
<dbReference type="InterPro" id="IPR011032">
    <property type="entry name" value="GroES-like_sf"/>
</dbReference>
<accession>W4LHJ9</accession>
<dbReference type="Pfam" id="PF13602">
    <property type="entry name" value="ADH_zinc_N_2"/>
    <property type="match status" value="1"/>
</dbReference>
<evidence type="ECO:0000313" key="4">
    <source>
        <dbReference type="Proteomes" id="UP000019141"/>
    </source>
</evidence>
<dbReference type="PANTHER" id="PTHR44054:SF1">
    <property type="entry name" value="SYNAPTIC VESICLE MEMBRANE PROTEIN VAT-1 HOMOLOG"/>
    <property type="match status" value="1"/>
</dbReference>
<evidence type="ECO:0000313" key="3">
    <source>
        <dbReference type="EMBL" id="ETW97588.1"/>
    </source>
</evidence>
<protein>
    <recommendedName>
        <fullName evidence="2">Enoyl reductase (ER) domain-containing protein</fullName>
    </recommendedName>
</protein>
<dbReference type="Proteomes" id="UP000019141">
    <property type="component" value="Unassembled WGS sequence"/>
</dbReference>
<organism evidence="3 4">
    <name type="scientific">Entotheonella factor</name>
    <dbReference type="NCBI Taxonomy" id="1429438"/>
    <lineage>
        <taxon>Bacteria</taxon>
        <taxon>Pseudomonadati</taxon>
        <taxon>Nitrospinota/Tectimicrobiota group</taxon>
        <taxon>Candidatus Tectimicrobiota</taxon>
        <taxon>Candidatus Entotheonellia</taxon>
        <taxon>Candidatus Entotheonellales</taxon>
        <taxon>Candidatus Entotheonellaceae</taxon>
        <taxon>Candidatus Entotheonella</taxon>
    </lineage>
</organism>
<dbReference type="PROSITE" id="PS01162">
    <property type="entry name" value="QOR_ZETA_CRYSTAL"/>
    <property type="match status" value="1"/>
</dbReference>
<evidence type="ECO:0000259" key="2">
    <source>
        <dbReference type="SMART" id="SM00829"/>
    </source>
</evidence>
<gene>
    <name evidence="3" type="ORF">ETSY1_22050</name>
</gene>
<reference evidence="3 4" key="1">
    <citation type="journal article" date="2014" name="Nature">
        <title>An environmental bacterial taxon with a large and distinct metabolic repertoire.</title>
        <authorList>
            <person name="Wilson M.C."/>
            <person name="Mori T."/>
            <person name="Ruckert C."/>
            <person name="Uria A.R."/>
            <person name="Helf M.J."/>
            <person name="Takada K."/>
            <person name="Gernert C."/>
            <person name="Steffens U.A."/>
            <person name="Heycke N."/>
            <person name="Schmitt S."/>
            <person name="Rinke C."/>
            <person name="Helfrich E.J."/>
            <person name="Brachmann A.O."/>
            <person name="Gurgui C."/>
            <person name="Wakimoto T."/>
            <person name="Kracht M."/>
            <person name="Crusemann M."/>
            <person name="Hentschel U."/>
            <person name="Abe I."/>
            <person name="Matsunaga S."/>
            <person name="Kalinowski J."/>
            <person name="Takeyama H."/>
            <person name="Piel J."/>
        </authorList>
    </citation>
    <scope>NUCLEOTIDE SEQUENCE [LARGE SCALE GENOMIC DNA]</scope>
    <source>
        <strain evidence="4">TSY1</strain>
    </source>
</reference>
<dbReference type="AlphaFoldDB" id="W4LHJ9"/>
<dbReference type="InterPro" id="IPR036291">
    <property type="entry name" value="NAD(P)-bd_dom_sf"/>
</dbReference>
<feature type="domain" description="Enoyl reductase (ER)" evidence="2">
    <location>
        <begin position="10"/>
        <end position="336"/>
    </location>
</feature>
<sequence>MRQVCIPRYGRPEVLCLQEVPDPPLTPDGVRIAVHASGVNFADVLARQGLYPDCPKPPVVVGYEVAGHVIETGAEATGITSGQRVLALTRFGGYADQVVVPSQQVFALPDDMPFTDAAALPTNYLTAYLMLYVCGHLQTGEHVLIHGGAGGVGLAAVQLCRLREAEIYATASPHKHIFLQEQGVHHTFAYDHKALHQGIQTATAGRGVDIVLDPQGGRSFAHSYRLLAPLGRLILFGVSRLSPGMRRNPLIALWHLLRMPWFHPIRLLNDNTAVIGVNLGHLWEQHVLLTRAMTEILSLYQQQLIHPIIARQFELSETSAAHQYMQERQNIGKIILMANT</sequence>
<dbReference type="InterPro" id="IPR013154">
    <property type="entry name" value="ADH-like_N"/>
</dbReference>
<dbReference type="InterPro" id="IPR020843">
    <property type="entry name" value="ER"/>
</dbReference>
<dbReference type="InterPro" id="IPR002364">
    <property type="entry name" value="Quin_OxRdtase/zeta-crystal_CS"/>
</dbReference>
<dbReference type="SUPFAM" id="SSF50129">
    <property type="entry name" value="GroES-like"/>
    <property type="match status" value="1"/>
</dbReference>
<dbReference type="InterPro" id="IPR052100">
    <property type="entry name" value="SV-ATPase_mito-regulator"/>
</dbReference>
<dbReference type="GO" id="GO:0016491">
    <property type="term" value="F:oxidoreductase activity"/>
    <property type="evidence" value="ECO:0007669"/>
    <property type="project" value="UniProtKB-KW"/>
</dbReference>
<keyword evidence="1" id="KW-0560">Oxidoreductase</keyword>
<dbReference type="SMART" id="SM00829">
    <property type="entry name" value="PKS_ER"/>
    <property type="match status" value="1"/>
</dbReference>
<keyword evidence="4" id="KW-1185">Reference proteome</keyword>
<dbReference type="Gene3D" id="3.90.180.10">
    <property type="entry name" value="Medium-chain alcohol dehydrogenases, catalytic domain"/>
    <property type="match status" value="1"/>
</dbReference>
<dbReference type="EMBL" id="AZHW01000644">
    <property type="protein sequence ID" value="ETW97588.1"/>
    <property type="molecule type" value="Genomic_DNA"/>
</dbReference>
<proteinExistence type="predicted"/>
<dbReference type="GO" id="GO:0008270">
    <property type="term" value="F:zinc ion binding"/>
    <property type="evidence" value="ECO:0007669"/>
    <property type="project" value="InterPro"/>
</dbReference>
<dbReference type="PANTHER" id="PTHR44054">
    <property type="entry name" value="SYNAPTIC VESICLE MEMBRANE PROTEIN VAT-1 HOMOLOG-LIKE"/>
    <property type="match status" value="1"/>
</dbReference>